<reference evidence="13" key="2">
    <citation type="submission" date="2025-09" db="UniProtKB">
        <authorList>
            <consortium name="Ensembl"/>
        </authorList>
    </citation>
    <scope>IDENTIFICATION</scope>
</reference>
<evidence type="ECO:0000256" key="1">
    <source>
        <dbReference type="ARBA" id="ARBA00005031"/>
    </source>
</evidence>
<dbReference type="GO" id="GO:0006096">
    <property type="term" value="P:glycolytic process"/>
    <property type="evidence" value="ECO:0007669"/>
    <property type="project" value="UniProtKB-UniPathway"/>
</dbReference>
<name>A0A672PLG2_SINGR</name>
<feature type="binding site" evidence="10">
    <location>
        <position position="285"/>
    </location>
    <ligand>
        <name>Mg(2+)</name>
        <dbReference type="ChEBI" id="CHEBI:18420"/>
    </ligand>
</feature>
<feature type="active site" description="Proton acceptor" evidence="8">
    <location>
        <position position="335"/>
    </location>
</feature>
<feature type="binding site" evidence="9">
    <location>
        <position position="285"/>
    </location>
    <ligand>
        <name>substrate</name>
    </ligand>
</feature>
<keyword evidence="14" id="KW-1185">Reference proteome</keyword>
<evidence type="ECO:0000256" key="4">
    <source>
        <dbReference type="ARBA" id="ARBA00022842"/>
    </source>
</evidence>
<evidence type="ECO:0000313" key="13">
    <source>
        <dbReference type="Ensembl" id="ENSSGRP00000064628.1"/>
    </source>
</evidence>
<evidence type="ECO:0000256" key="3">
    <source>
        <dbReference type="ARBA" id="ARBA00012058"/>
    </source>
</evidence>
<dbReference type="HAMAP" id="MF_00318">
    <property type="entry name" value="Enolase"/>
    <property type="match status" value="1"/>
</dbReference>
<dbReference type="GO" id="GO:0000287">
    <property type="term" value="F:magnesium ion binding"/>
    <property type="evidence" value="ECO:0007669"/>
    <property type="project" value="InterPro"/>
</dbReference>
<dbReference type="InterPro" id="IPR000941">
    <property type="entry name" value="Enolase"/>
</dbReference>
<dbReference type="SFLD" id="SFLDG00178">
    <property type="entry name" value="enolase"/>
    <property type="match status" value="1"/>
</dbReference>
<dbReference type="Proteomes" id="UP000472262">
    <property type="component" value="Unassembled WGS sequence"/>
</dbReference>
<dbReference type="NCBIfam" id="TIGR01060">
    <property type="entry name" value="eno"/>
    <property type="match status" value="1"/>
</dbReference>
<dbReference type="PRINTS" id="PR00148">
    <property type="entry name" value="ENOLASE"/>
</dbReference>
<dbReference type="EC" id="4.2.1.11" evidence="3"/>
<dbReference type="UniPathway" id="UPA00109">
    <property type="reaction ID" value="UER00187"/>
</dbReference>
<dbReference type="GO" id="GO:0004634">
    <property type="term" value="F:phosphopyruvate hydratase activity"/>
    <property type="evidence" value="ECO:0007669"/>
    <property type="project" value="UniProtKB-EC"/>
</dbReference>
<feature type="binding site" evidence="10">
    <location>
        <position position="310"/>
    </location>
    <ligand>
        <name>Mg(2+)</name>
        <dbReference type="ChEBI" id="CHEBI:18420"/>
    </ligand>
</feature>
<evidence type="ECO:0000313" key="14">
    <source>
        <dbReference type="Proteomes" id="UP000472262"/>
    </source>
</evidence>
<comment type="similarity">
    <text evidence="2">Belongs to the enolase family.</text>
</comment>
<dbReference type="SMART" id="SM01193">
    <property type="entry name" value="Enolase_N"/>
    <property type="match status" value="1"/>
</dbReference>
<evidence type="ECO:0000259" key="12">
    <source>
        <dbReference type="SMART" id="SM01193"/>
    </source>
</evidence>
<dbReference type="Pfam" id="PF00113">
    <property type="entry name" value="Enolase_C"/>
    <property type="match status" value="1"/>
</dbReference>
<protein>
    <recommendedName>
        <fullName evidence="3">phosphopyruvate hydratase</fullName>
        <ecNumber evidence="3">4.2.1.11</ecNumber>
    </recommendedName>
    <alternativeName>
        <fullName evidence="7">2-phospho-D-glycerate hydro-lyase</fullName>
    </alternativeName>
</protein>
<dbReference type="PROSITE" id="PS00164">
    <property type="entry name" value="ENOLASE"/>
    <property type="match status" value="1"/>
</dbReference>
<dbReference type="AlphaFoldDB" id="A0A672PLG2"/>
<dbReference type="PANTHER" id="PTHR11902">
    <property type="entry name" value="ENOLASE"/>
    <property type="match status" value="1"/>
</dbReference>
<feature type="binding site" evidence="9">
    <location>
        <position position="310"/>
    </location>
    <ligand>
        <name>substrate</name>
    </ligand>
</feature>
<dbReference type="Gene3D" id="3.20.20.120">
    <property type="entry name" value="Enolase-like C-terminal domain"/>
    <property type="match status" value="1"/>
</dbReference>
<feature type="binding site" evidence="9">
    <location>
        <position position="159"/>
    </location>
    <ligand>
        <name>substrate</name>
    </ligand>
</feature>
<evidence type="ECO:0000256" key="9">
    <source>
        <dbReference type="PIRSR" id="PIRSR001400-2"/>
    </source>
</evidence>
<evidence type="ECO:0000256" key="5">
    <source>
        <dbReference type="ARBA" id="ARBA00023152"/>
    </source>
</evidence>
<feature type="active site" description="Proton donor" evidence="8">
    <location>
        <position position="202"/>
    </location>
</feature>
<dbReference type="InterPro" id="IPR020811">
    <property type="entry name" value="Enolase_N"/>
</dbReference>
<evidence type="ECO:0000256" key="8">
    <source>
        <dbReference type="PIRSR" id="PIRSR001400-1"/>
    </source>
</evidence>
<evidence type="ECO:0000256" key="10">
    <source>
        <dbReference type="PIRSR" id="PIRSR001400-3"/>
    </source>
</evidence>
<dbReference type="InterPro" id="IPR020809">
    <property type="entry name" value="Enolase_CS"/>
</dbReference>
<keyword evidence="4 10" id="KW-0460">Magnesium</keyword>
<comment type="cofactor">
    <cofactor evidence="10">
        <name>Mg(2+)</name>
        <dbReference type="ChEBI" id="CHEBI:18420"/>
    </cofactor>
    <text evidence="10">Mg(2+) is required for catalysis and for stabilizing the dimer.</text>
</comment>
<dbReference type="SUPFAM" id="SSF51604">
    <property type="entry name" value="Enolase C-terminal domain-like"/>
    <property type="match status" value="1"/>
</dbReference>
<evidence type="ECO:0000259" key="11">
    <source>
        <dbReference type="SMART" id="SM01192"/>
    </source>
</evidence>
<feature type="binding site" evidence="9">
    <location>
        <position position="386"/>
    </location>
    <ligand>
        <name>substrate</name>
    </ligand>
</feature>
<dbReference type="Ensembl" id="ENSSGRT00000068910.1">
    <property type="protein sequence ID" value="ENSSGRP00000064628.1"/>
    <property type="gene ID" value="ENSSGRG00000032385.1"/>
</dbReference>
<dbReference type="InterPro" id="IPR020810">
    <property type="entry name" value="Enolase_C"/>
</dbReference>
<sequence length="425" mass="46338">MSILKIHAREIFDSRGNPTVEVDLYTEKGLFRAAVPSGASTGIYEALELRDNDKSRYLGKGVSKAVEHVNQTIAPALISQVSILEFIVLCLFRTSAKFGANAILGVSLAVCKAGAADKGVPLYRHIADLAGNPEVILPVPAFNVINGGSHAGNKLAMQEFMILPVGASSFKQAMRIGAEVYHNLKNVIKEKYGQDATNVGDEGGFAPNILENQEALELLKSAISKAGYTDEIVIGMDVAASEFYRDGKYDLDFKSPDDPNRYISPDELADLYKSFIQDYPVVSIEDPFDQDDWEAWTNFTNSTDIQVVGDDLTVTNPKRIANAVENKACNCLLLKVNQIGSVTESLQACKMAQSNGWGVMVSHRSGETEDTFIADLVVGLCTGQIKTGAPCRSERLAKYNQILRIEEELGDKAQFAGKNFRNPLN</sequence>
<organism evidence="13 14">
    <name type="scientific">Sinocyclocheilus grahami</name>
    <name type="common">Dianchi golden-line fish</name>
    <name type="synonym">Barbus grahami</name>
    <dbReference type="NCBI Taxonomy" id="75366"/>
    <lineage>
        <taxon>Eukaryota</taxon>
        <taxon>Metazoa</taxon>
        <taxon>Chordata</taxon>
        <taxon>Craniata</taxon>
        <taxon>Vertebrata</taxon>
        <taxon>Euteleostomi</taxon>
        <taxon>Actinopterygii</taxon>
        <taxon>Neopterygii</taxon>
        <taxon>Teleostei</taxon>
        <taxon>Ostariophysi</taxon>
        <taxon>Cypriniformes</taxon>
        <taxon>Cyprinidae</taxon>
        <taxon>Cyprininae</taxon>
        <taxon>Sinocyclocheilus</taxon>
    </lineage>
</organism>
<feature type="domain" description="Enolase C-terminal TIM barrel" evidence="11">
    <location>
        <begin position="134"/>
        <end position="423"/>
    </location>
</feature>
<keyword evidence="10" id="KW-0479">Metal-binding</keyword>
<evidence type="ECO:0000256" key="2">
    <source>
        <dbReference type="ARBA" id="ARBA00009604"/>
    </source>
</evidence>
<dbReference type="CDD" id="cd03313">
    <property type="entry name" value="enolase"/>
    <property type="match status" value="1"/>
</dbReference>
<keyword evidence="6" id="KW-0456">Lyase</keyword>
<dbReference type="Pfam" id="PF03952">
    <property type="entry name" value="Enolase_N"/>
    <property type="match status" value="1"/>
</dbReference>
<dbReference type="SUPFAM" id="SSF54826">
    <property type="entry name" value="Enolase N-terminal domain-like"/>
    <property type="match status" value="1"/>
</dbReference>
<feature type="binding site" evidence="10">
    <location>
        <position position="237"/>
    </location>
    <ligand>
        <name>Mg(2+)</name>
        <dbReference type="ChEBI" id="CHEBI:18420"/>
    </ligand>
</feature>
<accession>A0A672PLG2</accession>
<comment type="pathway">
    <text evidence="1">Carbohydrate degradation; glycolysis; pyruvate from D-glyceraldehyde 3-phosphate: step 4/5.</text>
</comment>
<dbReference type="PIRSF" id="PIRSF001400">
    <property type="entry name" value="Enolase"/>
    <property type="match status" value="1"/>
</dbReference>
<evidence type="ECO:0000256" key="6">
    <source>
        <dbReference type="ARBA" id="ARBA00023239"/>
    </source>
</evidence>
<dbReference type="SMART" id="SM01192">
    <property type="entry name" value="Enolase_C"/>
    <property type="match status" value="1"/>
</dbReference>
<evidence type="ECO:0000256" key="7">
    <source>
        <dbReference type="ARBA" id="ARBA00031125"/>
    </source>
</evidence>
<dbReference type="GO" id="GO:0000015">
    <property type="term" value="C:phosphopyruvate hydratase complex"/>
    <property type="evidence" value="ECO:0007669"/>
    <property type="project" value="InterPro"/>
</dbReference>
<dbReference type="SFLD" id="SFLDF00002">
    <property type="entry name" value="enolase"/>
    <property type="match status" value="1"/>
</dbReference>
<dbReference type="Gene3D" id="3.30.390.10">
    <property type="entry name" value="Enolase-like, N-terminal domain"/>
    <property type="match status" value="1"/>
</dbReference>
<keyword evidence="5" id="KW-0324">Glycolysis</keyword>
<dbReference type="SFLD" id="SFLDS00001">
    <property type="entry name" value="Enolase"/>
    <property type="match status" value="1"/>
</dbReference>
<dbReference type="InterPro" id="IPR036849">
    <property type="entry name" value="Enolase-like_C_sf"/>
</dbReference>
<proteinExistence type="inferred from homology"/>
<dbReference type="FunFam" id="3.20.20.120:FF:000002">
    <property type="entry name" value="Enolase 1"/>
    <property type="match status" value="1"/>
</dbReference>
<gene>
    <name evidence="13" type="primary">LOC107568188</name>
</gene>
<feature type="domain" description="Enolase N-terminal" evidence="12">
    <location>
        <begin position="3"/>
        <end position="126"/>
    </location>
</feature>
<reference evidence="13" key="1">
    <citation type="submission" date="2025-08" db="UniProtKB">
        <authorList>
            <consortium name="Ensembl"/>
        </authorList>
    </citation>
    <scope>IDENTIFICATION</scope>
</reference>
<dbReference type="InterPro" id="IPR029017">
    <property type="entry name" value="Enolase-like_N"/>
</dbReference>
<feature type="binding site" evidence="9">
    <location>
        <position position="150"/>
    </location>
    <ligand>
        <name>substrate</name>
    </ligand>
</feature>
<dbReference type="PANTHER" id="PTHR11902:SF55">
    <property type="entry name" value="ALPHA-ENOLASE"/>
    <property type="match status" value="1"/>
</dbReference>
<feature type="binding site" evidence="9">
    <location>
        <begin position="362"/>
        <end position="365"/>
    </location>
    <ligand>
        <name>substrate</name>
    </ligand>
</feature>